<feature type="signal peptide" evidence="6">
    <location>
        <begin position="1"/>
        <end position="17"/>
    </location>
</feature>
<feature type="region of interest" description="Disordered" evidence="5">
    <location>
        <begin position="47"/>
        <end position="88"/>
    </location>
</feature>
<keyword evidence="4 6" id="KW-0732">Signal</keyword>
<evidence type="ECO:0000256" key="5">
    <source>
        <dbReference type="SAM" id="MobiDB-lite"/>
    </source>
</evidence>
<name>A0A3P6RDE2_CYLGO</name>
<dbReference type="PANTHER" id="PTHR21700">
    <property type="entry name" value="TRANSTHYRETIN-LIKE FAMILY PROTEIN-RELATED"/>
    <property type="match status" value="1"/>
</dbReference>
<protein>
    <recommendedName>
        <fullName evidence="9">Transthyretin/hydroxyisourate hydrolase domain-containing protein</fullName>
    </recommendedName>
</protein>
<dbReference type="InterPro" id="IPR001534">
    <property type="entry name" value="Transthyretin-like"/>
</dbReference>
<gene>
    <name evidence="7" type="ORF">CGOC_LOCUS4957</name>
</gene>
<comment type="similarity">
    <text evidence="2">Belongs to the nematode transthyretin-like family.</text>
</comment>
<organism evidence="7 8">
    <name type="scientific">Cylicostephanus goldi</name>
    <name type="common">Nematode worm</name>
    <dbReference type="NCBI Taxonomy" id="71465"/>
    <lineage>
        <taxon>Eukaryota</taxon>
        <taxon>Metazoa</taxon>
        <taxon>Ecdysozoa</taxon>
        <taxon>Nematoda</taxon>
        <taxon>Chromadorea</taxon>
        <taxon>Rhabditida</taxon>
        <taxon>Rhabditina</taxon>
        <taxon>Rhabditomorpha</taxon>
        <taxon>Strongyloidea</taxon>
        <taxon>Strongylidae</taxon>
        <taxon>Cylicostephanus</taxon>
    </lineage>
</organism>
<feature type="compositionally biased region" description="Acidic residues" evidence="5">
    <location>
        <begin position="47"/>
        <end position="62"/>
    </location>
</feature>
<dbReference type="GO" id="GO:0005576">
    <property type="term" value="C:extracellular region"/>
    <property type="evidence" value="ECO:0007669"/>
    <property type="project" value="UniProtKB-SubCell"/>
</dbReference>
<reference evidence="7 8" key="1">
    <citation type="submission" date="2018-11" db="EMBL/GenBank/DDBJ databases">
        <authorList>
            <consortium name="Pathogen Informatics"/>
        </authorList>
    </citation>
    <scope>NUCLEOTIDE SEQUENCE [LARGE SCALE GENOMIC DNA]</scope>
</reference>
<feature type="compositionally biased region" description="Polar residues" evidence="5">
    <location>
        <begin position="63"/>
        <end position="75"/>
    </location>
</feature>
<dbReference type="Pfam" id="PF01060">
    <property type="entry name" value="TTR-52"/>
    <property type="match status" value="1"/>
</dbReference>
<dbReference type="InterPro" id="IPR038479">
    <property type="entry name" value="Transthyretin-like_sf"/>
</dbReference>
<proteinExistence type="inferred from homology"/>
<dbReference type="EMBL" id="UYRV01014440">
    <property type="protein sequence ID" value="VDK60306.1"/>
    <property type="molecule type" value="Genomic_DNA"/>
</dbReference>
<feature type="chain" id="PRO_5018338707" description="Transthyretin/hydroxyisourate hydrolase domain-containing protein" evidence="6">
    <location>
        <begin position="18"/>
        <end position="88"/>
    </location>
</feature>
<dbReference type="AlphaFoldDB" id="A0A3P6RDE2"/>
<evidence type="ECO:0000256" key="4">
    <source>
        <dbReference type="ARBA" id="ARBA00022729"/>
    </source>
</evidence>
<dbReference type="Gene3D" id="2.60.40.3330">
    <property type="match status" value="1"/>
</dbReference>
<sequence length="88" mass="9743">MLHYLLFLPLALACSSSKITRKQAVGVTGQLMCGDQPATGVKVMLWDEDTGPDPDDKLDEGVTDSNGKFSLQVSRNKSERKKHMEETF</sequence>
<keyword evidence="8" id="KW-1185">Reference proteome</keyword>
<evidence type="ECO:0000256" key="1">
    <source>
        <dbReference type="ARBA" id="ARBA00004613"/>
    </source>
</evidence>
<evidence type="ECO:0000313" key="8">
    <source>
        <dbReference type="Proteomes" id="UP000271889"/>
    </source>
</evidence>
<dbReference type="Proteomes" id="UP000271889">
    <property type="component" value="Unassembled WGS sequence"/>
</dbReference>
<dbReference type="GO" id="GO:0009986">
    <property type="term" value="C:cell surface"/>
    <property type="evidence" value="ECO:0007669"/>
    <property type="project" value="InterPro"/>
</dbReference>
<comment type="subcellular location">
    <subcellularLocation>
        <location evidence="1">Secreted</location>
    </subcellularLocation>
</comment>
<dbReference type="OrthoDB" id="5833723at2759"/>
<evidence type="ECO:0000313" key="7">
    <source>
        <dbReference type="EMBL" id="VDK60306.1"/>
    </source>
</evidence>
<evidence type="ECO:0000256" key="2">
    <source>
        <dbReference type="ARBA" id="ARBA00010112"/>
    </source>
</evidence>
<evidence type="ECO:0000256" key="6">
    <source>
        <dbReference type="SAM" id="SignalP"/>
    </source>
</evidence>
<accession>A0A3P6RDE2</accession>
<evidence type="ECO:0000256" key="3">
    <source>
        <dbReference type="ARBA" id="ARBA00022525"/>
    </source>
</evidence>
<keyword evidence="3" id="KW-0964">Secreted</keyword>
<evidence type="ECO:0008006" key="9">
    <source>
        <dbReference type="Google" id="ProtNLM"/>
    </source>
</evidence>